<dbReference type="EMBL" id="JAYMYS010000004">
    <property type="protein sequence ID" value="KAK7394220.1"/>
    <property type="molecule type" value="Genomic_DNA"/>
</dbReference>
<evidence type="ECO:0000313" key="4">
    <source>
        <dbReference type="EMBL" id="KAK7394220.1"/>
    </source>
</evidence>
<keyword evidence="1 2" id="KW-0677">Repeat</keyword>
<evidence type="ECO:0000256" key="1">
    <source>
        <dbReference type="ARBA" id="ARBA00022737"/>
    </source>
</evidence>
<dbReference type="PROSITE" id="PS51671">
    <property type="entry name" value="ACT"/>
    <property type="match status" value="1"/>
</dbReference>
<dbReference type="Proteomes" id="UP001386955">
    <property type="component" value="Unassembled WGS sequence"/>
</dbReference>
<dbReference type="AlphaFoldDB" id="A0AAN9SDR9"/>
<dbReference type="InterPro" id="IPR045865">
    <property type="entry name" value="ACT-like_dom_sf"/>
</dbReference>
<feature type="domain" description="ACT" evidence="3">
    <location>
        <begin position="129"/>
        <end position="212"/>
    </location>
</feature>
<reference evidence="4 5" key="1">
    <citation type="submission" date="2024-01" db="EMBL/GenBank/DDBJ databases">
        <title>The genomes of 5 underutilized Papilionoideae crops provide insights into root nodulation and disease resistanc.</title>
        <authorList>
            <person name="Jiang F."/>
        </authorList>
    </citation>
    <scope>NUCLEOTIDE SEQUENCE [LARGE SCALE GENOMIC DNA]</scope>
    <source>
        <strain evidence="4">DUOXIRENSHENG_FW03</strain>
        <tissue evidence="4">Leaves</tissue>
    </source>
</reference>
<gene>
    <name evidence="4" type="ORF">VNO78_14742</name>
</gene>
<name>A0AAN9SDR9_PSOTE</name>
<dbReference type="InterPro" id="IPR002912">
    <property type="entry name" value="ACT_dom"/>
</dbReference>
<sequence length="215" mass="24537">MRMRNQPLQVRGSGREEGAVMGIAWEEVVVIQQQQNEDEASMVTISWPDQAGLGCDLCRIILEFGLRISRADISTDGRWCYIVFWVLPHPPSLKLDWDSFKTRLISASPSSSFFPFNFNHPSTPPLLYLLNVWCVDQKGLLHDINQILCNLQLIIQRLKAMPTPDGRVLNMFFITDAMELLHTKKRQDCVCEYLMDALGEKCISSELQLAGPEHM</sequence>
<dbReference type="InterPro" id="IPR040217">
    <property type="entry name" value="ACR1-12"/>
</dbReference>
<keyword evidence="5" id="KW-1185">Reference proteome</keyword>
<evidence type="ECO:0000259" key="3">
    <source>
        <dbReference type="PROSITE" id="PS51671"/>
    </source>
</evidence>
<dbReference type="GO" id="GO:0016597">
    <property type="term" value="F:amino acid binding"/>
    <property type="evidence" value="ECO:0007669"/>
    <property type="project" value="UniProtKB-UniRule"/>
</dbReference>
<evidence type="ECO:0000256" key="2">
    <source>
        <dbReference type="RuleBase" id="RU369043"/>
    </source>
</evidence>
<comment type="caution">
    <text evidence="4">The sequence shown here is derived from an EMBL/GenBank/DDBJ whole genome shotgun (WGS) entry which is preliminary data.</text>
</comment>
<dbReference type="PANTHER" id="PTHR31096">
    <property type="entry name" value="ACT DOMAIN-CONTAINING PROTEIN ACR4-RELATED"/>
    <property type="match status" value="1"/>
</dbReference>
<accession>A0AAN9SDR9</accession>
<proteinExistence type="predicted"/>
<organism evidence="4 5">
    <name type="scientific">Psophocarpus tetragonolobus</name>
    <name type="common">Winged bean</name>
    <name type="synonym">Dolichos tetragonolobus</name>
    <dbReference type="NCBI Taxonomy" id="3891"/>
    <lineage>
        <taxon>Eukaryota</taxon>
        <taxon>Viridiplantae</taxon>
        <taxon>Streptophyta</taxon>
        <taxon>Embryophyta</taxon>
        <taxon>Tracheophyta</taxon>
        <taxon>Spermatophyta</taxon>
        <taxon>Magnoliopsida</taxon>
        <taxon>eudicotyledons</taxon>
        <taxon>Gunneridae</taxon>
        <taxon>Pentapetalae</taxon>
        <taxon>rosids</taxon>
        <taxon>fabids</taxon>
        <taxon>Fabales</taxon>
        <taxon>Fabaceae</taxon>
        <taxon>Papilionoideae</taxon>
        <taxon>50 kb inversion clade</taxon>
        <taxon>NPAAA clade</taxon>
        <taxon>indigoferoid/millettioid clade</taxon>
        <taxon>Phaseoleae</taxon>
        <taxon>Psophocarpus</taxon>
    </lineage>
</organism>
<comment type="function">
    <text evidence="2">Binds amino acids.</text>
</comment>
<evidence type="ECO:0000313" key="5">
    <source>
        <dbReference type="Proteomes" id="UP001386955"/>
    </source>
</evidence>
<dbReference type="Pfam" id="PF24914">
    <property type="entry name" value="ACR10_N"/>
    <property type="match status" value="1"/>
</dbReference>
<dbReference type="InterPro" id="IPR056816">
    <property type="entry name" value="ACR2/9/10_N"/>
</dbReference>
<dbReference type="PANTHER" id="PTHR31096:SF65">
    <property type="entry name" value="ACT DOMAIN-CONTAINING PROTEIN ACR9"/>
    <property type="match status" value="1"/>
</dbReference>
<protein>
    <recommendedName>
        <fullName evidence="2">ACT domain-containing protein ACR</fullName>
    </recommendedName>
    <alternativeName>
        <fullName evidence="2">Protein ACT DOMAIN REPEATS</fullName>
    </alternativeName>
</protein>
<dbReference type="SUPFAM" id="SSF55021">
    <property type="entry name" value="ACT-like"/>
    <property type="match status" value="2"/>
</dbReference>